<evidence type="ECO:0000313" key="3">
    <source>
        <dbReference type="Proteomes" id="UP001597013"/>
    </source>
</evidence>
<reference evidence="3" key="1">
    <citation type="journal article" date="2019" name="Int. J. Syst. Evol. Microbiol.">
        <title>The Global Catalogue of Microorganisms (GCM) 10K type strain sequencing project: providing services to taxonomists for standard genome sequencing and annotation.</title>
        <authorList>
            <consortium name="The Broad Institute Genomics Platform"/>
            <consortium name="The Broad Institute Genome Sequencing Center for Infectious Disease"/>
            <person name="Wu L."/>
            <person name="Ma J."/>
        </authorList>
    </citation>
    <scope>NUCLEOTIDE SEQUENCE [LARGE SCALE GENOMIC DNA]</scope>
    <source>
        <strain evidence="3">CCUG 62215</strain>
    </source>
</reference>
<dbReference type="RefSeq" id="WP_386128882.1">
    <property type="nucleotide sequence ID" value="NZ_JBHTJL010000009.1"/>
</dbReference>
<organism evidence="2 3">
    <name type="scientific">Winogradskyella litorisediminis</name>
    <dbReference type="NCBI Taxonomy" id="1156618"/>
    <lineage>
        <taxon>Bacteria</taxon>
        <taxon>Pseudomonadati</taxon>
        <taxon>Bacteroidota</taxon>
        <taxon>Flavobacteriia</taxon>
        <taxon>Flavobacteriales</taxon>
        <taxon>Flavobacteriaceae</taxon>
        <taxon>Winogradskyella</taxon>
    </lineage>
</organism>
<dbReference type="Proteomes" id="UP001597013">
    <property type="component" value="Unassembled WGS sequence"/>
</dbReference>
<proteinExistence type="predicted"/>
<feature type="domain" description="Phospholipase D-like" evidence="1">
    <location>
        <begin position="14"/>
        <end position="127"/>
    </location>
</feature>
<dbReference type="EMBL" id="JBHTJL010000009">
    <property type="protein sequence ID" value="MFD1062744.1"/>
    <property type="molecule type" value="Genomic_DNA"/>
</dbReference>
<protein>
    <submittedName>
        <fullName evidence="2">Phospholipase D family protein</fullName>
    </submittedName>
</protein>
<dbReference type="SUPFAM" id="SSF56024">
    <property type="entry name" value="Phospholipase D/nuclease"/>
    <property type="match status" value="1"/>
</dbReference>
<evidence type="ECO:0000259" key="1">
    <source>
        <dbReference type="Pfam" id="PF13091"/>
    </source>
</evidence>
<keyword evidence="3" id="KW-1185">Reference proteome</keyword>
<sequence>MAKFITGKELTEAICNIISNAKKDLLIVSPYIKLDDYFKEHLFNKLLANSDLHIFIAFGKNENNPWKSIKKEDFEYFKNFPNVSIIYIPNLHAKYYANEKRGIITSVNLYDYSFDNNVEFGVISENSFLAGNDIDYEAWEETMDIIKNNYAVFVKRPNYKKKLLGKDYVGSEIVLDLTKELISGNLSRKVSVFDFKSEYFVNVENQEEKSLTREEFKIQKKTQSSKYQKFHSATNLGRLKNKSYDEVIKFMKDKEYILDKNTITPKGSKLGLAYKKNKSGTTWNVYPESLSELL</sequence>
<dbReference type="InterPro" id="IPR025202">
    <property type="entry name" value="PLD-like_dom"/>
</dbReference>
<dbReference type="InterPro" id="IPR059166">
    <property type="entry name" value="PLD-like_cat"/>
</dbReference>
<comment type="caution">
    <text evidence="2">The sequence shown here is derived from an EMBL/GenBank/DDBJ whole genome shotgun (WGS) entry which is preliminary data.</text>
</comment>
<gene>
    <name evidence="2" type="ORF">ACFQ1Q_05755</name>
</gene>
<dbReference type="CDD" id="cd09176">
    <property type="entry name" value="PLDc_unchar6"/>
    <property type="match status" value="1"/>
</dbReference>
<name>A0ABW3N6Z3_9FLAO</name>
<dbReference type="Pfam" id="PF13091">
    <property type="entry name" value="PLDc_2"/>
    <property type="match status" value="1"/>
</dbReference>
<dbReference type="Gene3D" id="3.30.870.10">
    <property type="entry name" value="Endonuclease Chain A"/>
    <property type="match status" value="1"/>
</dbReference>
<accession>A0ABW3N6Z3</accession>
<evidence type="ECO:0000313" key="2">
    <source>
        <dbReference type="EMBL" id="MFD1062744.1"/>
    </source>
</evidence>